<accession>A0ABR7MCX9</accession>
<evidence type="ECO:0000313" key="2">
    <source>
        <dbReference type="Proteomes" id="UP000765802"/>
    </source>
</evidence>
<sequence>MQRAFTFFIIVLLTETSFGQLPKNTMKKMGQNPIVFLDSVECEISYLLTINPFDISNISIVKPKKAKTLLSDKGVDGAIYVTTVKAAKTIYWKYLSSKSDEYRRIFTSPQADTTAQYILNGEALSDSAAPGSLFLKNNKNFKTINVIDKQEGKYLMDNVVPKRYIVIITAKRPKGLVKQKSTT</sequence>
<dbReference type="EMBL" id="MBUA01000028">
    <property type="protein sequence ID" value="MBC6492398.1"/>
    <property type="molecule type" value="Genomic_DNA"/>
</dbReference>
<comment type="caution">
    <text evidence="1">The sequence shown here is derived from an EMBL/GenBank/DDBJ whole genome shotgun (WGS) entry which is preliminary data.</text>
</comment>
<evidence type="ECO:0000313" key="1">
    <source>
        <dbReference type="EMBL" id="MBC6492398.1"/>
    </source>
</evidence>
<protein>
    <submittedName>
        <fullName evidence="1">Uncharacterized protein</fullName>
    </submittedName>
</protein>
<organism evidence="1 2">
    <name type="scientific">Flavihumibacter stibioxidans</name>
    <dbReference type="NCBI Taxonomy" id="1834163"/>
    <lineage>
        <taxon>Bacteria</taxon>
        <taxon>Pseudomonadati</taxon>
        <taxon>Bacteroidota</taxon>
        <taxon>Chitinophagia</taxon>
        <taxon>Chitinophagales</taxon>
        <taxon>Chitinophagaceae</taxon>
        <taxon>Flavihumibacter</taxon>
    </lineage>
</organism>
<proteinExistence type="predicted"/>
<reference evidence="1 2" key="1">
    <citation type="submission" date="2016-07" db="EMBL/GenBank/DDBJ databases">
        <title>Genome analysis of Flavihumibacter stibioxidans YS-17.</title>
        <authorList>
            <person name="Shi K."/>
            <person name="Han Y."/>
            <person name="Wang G."/>
        </authorList>
    </citation>
    <scope>NUCLEOTIDE SEQUENCE [LARGE SCALE GENOMIC DNA]</scope>
    <source>
        <strain evidence="1 2">YS-17</strain>
    </source>
</reference>
<dbReference type="Proteomes" id="UP000765802">
    <property type="component" value="Unassembled WGS sequence"/>
</dbReference>
<name>A0ABR7MCX9_9BACT</name>
<gene>
    <name evidence="1" type="ORF">BC349_15160</name>
</gene>
<keyword evidence="2" id="KW-1185">Reference proteome</keyword>
<dbReference type="RefSeq" id="WP_187257721.1">
    <property type="nucleotide sequence ID" value="NZ_JBHULF010000020.1"/>
</dbReference>